<keyword evidence="6 11" id="KW-1133">Transmembrane helix</keyword>
<evidence type="ECO:0000256" key="11">
    <source>
        <dbReference type="SAM" id="Phobius"/>
    </source>
</evidence>
<evidence type="ECO:0000256" key="10">
    <source>
        <dbReference type="PROSITE-ProRule" id="PRU00284"/>
    </source>
</evidence>
<dbReference type="RefSeq" id="WP_066465377.1">
    <property type="nucleotide sequence ID" value="NZ_MATO01000045.1"/>
</dbReference>
<evidence type="ECO:0000256" key="4">
    <source>
        <dbReference type="ARBA" id="ARBA00022500"/>
    </source>
</evidence>
<protein>
    <recommendedName>
        <fullName evidence="16">Chemotaxis protein</fullName>
    </recommendedName>
</protein>
<dbReference type="SMART" id="SM00304">
    <property type="entry name" value="HAMP"/>
    <property type="match status" value="2"/>
</dbReference>
<evidence type="ECO:0000256" key="7">
    <source>
        <dbReference type="ARBA" id="ARBA00023136"/>
    </source>
</evidence>
<evidence type="ECO:0000256" key="2">
    <source>
        <dbReference type="ARBA" id="ARBA00022475"/>
    </source>
</evidence>
<feature type="domain" description="HAMP" evidence="13">
    <location>
        <begin position="306"/>
        <end position="358"/>
    </location>
</feature>
<dbReference type="OrthoDB" id="9762005at2"/>
<comment type="caution">
    <text evidence="14">The sequence shown here is derived from an EMBL/GenBank/DDBJ whole genome shotgun (WGS) entry which is preliminary data.</text>
</comment>
<evidence type="ECO:0000259" key="13">
    <source>
        <dbReference type="PROSITE" id="PS50885"/>
    </source>
</evidence>
<keyword evidence="4" id="KW-0145">Chemotaxis</keyword>
<dbReference type="CDD" id="cd18773">
    <property type="entry name" value="PDC1_HK_sensor"/>
    <property type="match status" value="1"/>
</dbReference>
<keyword evidence="8 10" id="KW-0807">Transducer</keyword>
<comment type="similarity">
    <text evidence="9">Belongs to the methyl-accepting chemotaxis (MCP) protein family.</text>
</comment>
<dbReference type="PROSITE" id="PS50111">
    <property type="entry name" value="CHEMOTAXIS_TRANSDUC_2"/>
    <property type="match status" value="1"/>
</dbReference>
<dbReference type="PANTHER" id="PTHR32089">
    <property type="entry name" value="METHYL-ACCEPTING CHEMOTAXIS PROTEIN MCPB"/>
    <property type="match status" value="1"/>
</dbReference>
<dbReference type="SUPFAM" id="SSF58104">
    <property type="entry name" value="Methyl-accepting chemotaxis protein (MCP) signaling domain"/>
    <property type="match status" value="1"/>
</dbReference>
<feature type="domain" description="Methyl-accepting transducer" evidence="12">
    <location>
        <begin position="377"/>
        <end position="648"/>
    </location>
</feature>
<feature type="transmembrane region" description="Helical" evidence="11">
    <location>
        <begin position="282"/>
        <end position="305"/>
    </location>
</feature>
<evidence type="ECO:0000313" key="15">
    <source>
        <dbReference type="Proteomes" id="UP000093482"/>
    </source>
</evidence>
<dbReference type="GO" id="GO:0007165">
    <property type="term" value="P:signal transduction"/>
    <property type="evidence" value="ECO:0007669"/>
    <property type="project" value="UniProtKB-KW"/>
</dbReference>
<evidence type="ECO:0008006" key="16">
    <source>
        <dbReference type="Google" id="ProtNLM"/>
    </source>
</evidence>
<evidence type="ECO:0000256" key="1">
    <source>
        <dbReference type="ARBA" id="ARBA00004651"/>
    </source>
</evidence>
<keyword evidence="5 11" id="KW-0812">Transmembrane</keyword>
<dbReference type="InterPro" id="IPR033479">
    <property type="entry name" value="dCache_1"/>
</dbReference>
<dbReference type="CDD" id="cd11386">
    <property type="entry name" value="MCP_signal"/>
    <property type="match status" value="1"/>
</dbReference>
<organism evidence="14 15">
    <name type="scientific">Caryophanon latum</name>
    <dbReference type="NCBI Taxonomy" id="33977"/>
    <lineage>
        <taxon>Bacteria</taxon>
        <taxon>Bacillati</taxon>
        <taxon>Bacillota</taxon>
        <taxon>Bacilli</taxon>
        <taxon>Bacillales</taxon>
        <taxon>Caryophanaceae</taxon>
        <taxon>Caryophanon</taxon>
    </lineage>
</organism>
<reference evidence="14 15" key="1">
    <citation type="submission" date="2016-07" db="EMBL/GenBank/DDBJ databases">
        <title>Caryophanon latum genome sequencing.</title>
        <authorList>
            <person name="Verma A."/>
            <person name="Pal Y."/>
            <person name="Krishnamurthi S."/>
        </authorList>
    </citation>
    <scope>NUCLEOTIDE SEQUENCE [LARGE SCALE GENOMIC DNA]</scope>
    <source>
        <strain evidence="14 15">DSM 14151</strain>
    </source>
</reference>
<dbReference type="CDD" id="cd12912">
    <property type="entry name" value="PDC2_MCP_like"/>
    <property type="match status" value="1"/>
</dbReference>
<keyword evidence="2" id="KW-1003">Cell membrane</keyword>
<evidence type="ECO:0000256" key="8">
    <source>
        <dbReference type="ARBA" id="ARBA00023224"/>
    </source>
</evidence>
<gene>
    <name evidence="14" type="ORF">A6K76_02340</name>
</gene>
<dbReference type="Gene3D" id="3.30.450.20">
    <property type="entry name" value="PAS domain"/>
    <property type="match status" value="2"/>
</dbReference>
<dbReference type="Pfam" id="PF00015">
    <property type="entry name" value="MCPsignal"/>
    <property type="match status" value="1"/>
</dbReference>
<dbReference type="Pfam" id="PF00672">
    <property type="entry name" value="HAMP"/>
    <property type="match status" value="1"/>
</dbReference>
<dbReference type="PANTHER" id="PTHR32089:SF114">
    <property type="entry name" value="METHYL-ACCEPTING CHEMOTAXIS PROTEIN MCPB"/>
    <property type="match status" value="1"/>
</dbReference>
<dbReference type="Gene3D" id="1.10.287.950">
    <property type="entry name" value="Methyl-accepting chemotaxis protein"/>
    <property type="match status" value="1"/>
</dbReference>
<evidence type="ECO:0000259" key="12">
    <source>
        <dbReference type="PROSITE" id="PS50111"/>
    </source>
</evidence>
<evidence type="ECO:0000256" key="6">
    <source>
        <dbReference type="ARBA" id="ARBA00022989"/>
    </source>
</evidence>
<dbReference type="SMART" id="SM00283">
    <property type="entry name" value="MA"/>
    <property type="match status" value="1"/>
</dbReference>
<dbReference type="SUPFAM" id="SSF103190">
    <property type="entry name" value="Sensory domain-like"/>
    <property type="match status" value="1"/>
</dbReference>
<dbReference type="GO" id="GO:0005886">
    <property type="term" value="C:plasma membrane"/>
    <property type="evidence" value="ECO:0007669"/>
    <property type="project" value="UniProtKB-SubCell"/>
</dbReference>
<dbReference type="AlphaFoldDB" id="A0A1C0YPT5"/>
<dbReference type="EMBL" id="MATO01000045">
    <property type="protein sequence ID" value="OCS89171.1"/>
    <property type="molecule type" value="Genomic_DNA"/>
</dbReference>
<accession>A0A1C0YPT5</accession>
<dbReference type="PROSITE" id="PS50885">
    <property type="entry name" value="HAMP"/>
    <property type="match status" value="1"/>
</dbReference>
<evidence type="ECO:0000313" key="14">
    <source>
        <dbReference type="EMBL" id="OCS89171.1"/>
    </source>
</evidence>
<dbReference type="GO" id="GO:0006935">
    <property type="term" value="P:chemotaxis"/>
    <property type="evidence" value="ECO:0007669"/>
    <property type="project" value="UniProtKB-KW"/>
</dbReference>
<keyword evidence="3" id="KW-0488">Methylation</keyword>
<keyword evidence="15" id="KW-1185">Reference proteome</keyword>
<keyword evidence="7 11" id="KW-0472">Membrane</keyword>
<sequence>MNEKAKKYMKSSINYKLGFAFFIALLVPTLLVATVSFFSAKNEIENKIKVSEVQSVETVNEFINKHVTPIVNDTKYLSERFTEAGWRSDDWSPILFNLEQYFKTSQGTVSTFIGTKDGDMIQYPDLGLMNDPEFDPRTRAWYELAMESPGEVIIANPHQSASTGDWVITISMQLKDGSGVVATNLGMDSLFELISNIRVGEEGYPFLMTNNKVIIAHPTLESGTDVATESWADKAISAPQTTFDYVFEGANKRMYASVNELTGWIVGGTMFEDEVNEAINPILYSTIVVVVLSLLILGVFLIVIIRSITKPLQEMTNAAVIMSSGDLTMAPNIQKQDEIGVLSRSFRKMSDLLSKIIRQIHDKTSVISASSEELSATLTESREASEKITLAMNDVEEGFNQQAAKLTKSVISLQKVSENIHSIFENADSVTQNAKHAVEVTEQGHDIVVSTQQQMVNIEGTFNKLSKDIGTVNNYASEIYEIVNVITSIADQTNLLALNASIEAARAGEHGKGFAVVADEVRKLAEQTNDSSVQVKDIITSIQRESTNSVESMELSLQAVNKGLDMFSKTERSFHEVKDFIHSLTAQLEEVRERAEKIAKEGDFVVRDIRQVEDISEKSRKMLATASSATEEQLCSLEEISATAEALEGIVDELLAEIKIFKTN</sequence>
<name>A0A1C0YPT5_9BACL</name>
<evidence type="ECO:0000256" key="3">
    <source>
        <dbReference type="ARBA" id="ARBA00022481"/>
    </source>
</evidence>
<evidence type="ECO:0000256" key="9">
    <source>
        <dbReference type="ARBA" id="ARBA00029447"/>
    </source>
</evidence>
<dbReference type="InterPro" id="IPR004089">
    <property type="entry name" value="MCPsignal_dom"/>
</dbReference>
<dbReference type="CDD" id="cd06225">
    <property type="entry name" value="HAMP"/>
    <property type="match status" value="1"/>
</dbReference>
<dbReference type="Gene3D" id="1.10.8.500">
    <property type="entry name" value="HAMP domain in histidine kinase"/>
    <property type="match status" value="1"/>
</dbReference>
<evidence type="ECO:0000256" key="5">
    <source>
        <dbReference type="ARBA" id="ARBA00022692"/>
    </source>
</evidence>
<dbReference type="Pfam" id="PF02743">
    <property type="entry name" value="dCache_1"/>
    <property type="match status" value="1"/>
</dbReference>
<dbReference type="InterPro" id="IPR003660">
    <property type="entry name" value="HAMP_dom"/>
</dbReference>
<dbReference type="InterPro" id="IPR029151">
    <property type="entry name" value="Sensor-like_sf"/>
</dbReference>
<comment type="subcellular location">
    <subcellularLocation>
        <location evidence="1">Cell membrane</location>
        <topology evidence="1">Multi-pass membrane protein</topology>
    </subcellularLocation>
</comment>
<dbReference type="Proteomes" id="UP000093482">
    <property type="component" value="Unassembled WGS sequence"/>
</dbReference>
<proteinExistence type="inferred from homology"/>